<keyword evidence="2" id="KW-0812">Transmembrane</keyword>
<reference evidence="5" key="1">
    <citation type="submission" date="2018-11" db="EMBL/GenBank/DDBJ databases">
        <title>FDA dAtabase for Regulatory Grade micrObial Sequences (FDA-ARGOS): Supporting development and validation of Infectious Disease Dx tests.</title>
        <authorList>
            <person name="Goldberg B."/>
            <person name="Campos J."/>
            <person name="Tallon L."/>
            <person name="Sadzewicz L."/>
            <person name="Zhao X."/>
            <person name="Vavikolanu K."/>
            <person name="Mehta A."/>
            <person name="Aluvathingal J."/>
            <person name="Nadendla S."/>
            <person name="Geyer C."/>
            <person name="Nandy P."/>
            <person name="Yan Y."/>
            <person name="Sichtig H."/>
        </authorList>
    </citation>
    <scope>NUCLEOTIDE SEQUENCE [LARGE SCALE GENOMIC DNA]</scope>
    <source>
        <strain evidence="5">FDAARGOS_614</strain>
    </source>
</reference>
<feature type="compositionally biased region" description="Low complexity" evidence="3">
    <location>
        <begin position="484"/>
        <end position="497"/>
    </location>
</feature>
<proteinExistence type="inferred from homology"/>
<dbReference type="Gene3D" id="2.20.200.10">
    <property type="entry name" value="Outer membrane efflux proteins (OEP)"/>
    <property type="match status" value="1"/>
</dbReference>
<dbReference type="GO" id="GO:0005886">
    <property type="term" value="C:plasma membrane"/>
    <property type="evidence" value="ECO:0007669"/>
    <property type="project" value="UniProtKB-SubCell"/>
</dbReference>
<dbReference type="KEGG" id="cpau:EHF44_07270"/>
<dbReference type="PANTHER" id="PTHR30203:SF30">
    <property type="entry name" value="OUTER MEMBRANE PROTEIN-RELATED"/>
    <property type="match status" value="1"/>
</dbReference>
<keyword evidence="2" id="KW-0472">Membrane</keyword>
<keyword evidence="2" id="KW-0449">Lipoprotein</keyword>
<dbReference type="AlphaFoldDB" id="A0A3G8GYK2"/>
<dbReference type="SUPFAM" id="SSF56954">
    <property type="entry name" value="Outer membrane efflux proteins (OEP)"/>
    <property type="match status" value="1"/>
</dbReference>
<dbReference type="OrthoDB" id="9770517at2"/>
<dbReference type="RefSeq" id="WP_124683119.1">
    <property type="nucleotide sequence ID" value="NZ_CP033969.1"/>
</dbReference>
<feature type="region of interest" description="Disordered" evidence="3">
    <location>
        <begin position="478"/>
        <end position="497"/>
    </location>
</feature>
<keyword evidence="2" id="KW-0564">Palmitate</keyword>
<dbReference type="Gene3D" id="1.20.1600.10">
    <property type="entry name" value="Outer membrane efflux proteins (OEP)"/>
    <property type="match status" value="1"/>
</dbReference>
<protein>
    <submittedName>
        <fullName evidence="4">Efflux transporter outer membrane subunit</fullName>
    </submittedName>
</protein>
<gene>
    <name evidence="4" type="ORF">EHF44_07270</name>
</gene>
<comment type="subcellular location">
    <subcellularLocation>
        <location evidence="2">Cell membrane</location>
        <topology evidence="2">Lipid-anchor</topology>
    </subcellularLocation>
</comment>
<dbReference type="EMBL" id="CP033969">
    <property type="protein sequence ID" value="AZG13258.1"/>
    <property type="molecule type" value="Genomic_DNA"/>
</dbReference>
<dbReference type="Pfam" id="PF02321">
    <property type="entry name" value="OEP"/>
    <property type="match status" value="2"/>
</dbReference>
<comment type="similarity">
    <text evidence="1 2">Belongs to the outer membrane factor (OMF) (TC 1.B.17) family.</text>
</comment>
<evidence type="ECO:0000256" key="3">
    <source>
        <dbReference type="SAM" id="MobiDB-lite"/>
    </source>
</evidence>
<accession>A0A3G8GYK2</accession>
<dbReference type="Proteomes" id="UP000270411">
    <property type="component" value="Chromosome 1"/>
</dbReference>
<evidence type="ECO:0000256" key="1">
    <source>
        <dbReference type="ARBA" id="ARBA00007613"/>
    </source>
</evidence>
<sequence>MTNRTCRCVAMALGAGLMTGCAIGPDYERPEVAQPPAYRLDTGLLTVAADGDWWNAFNDPVLTAMVETALRNNYDARIASARIDEFRARLMIARSGLYPQLNATASAARQKSGSFNGTPFQSFGGPQNSYEALLNASWEIDLWGRIRRQAEAAQADLWNAEYARRGVVLSLAAAVVQGYATLRGLDAQLEVAQQTLTTRGQALDIFRQRYEGGVISQVELAQSENDYYSAEATIPSLRASIAQTENALSYLLGREPGPVERGATITELQAPAVGADLPAALLARRPDILQAEQQAVSANAQVGAARALFLPSVNLSGFFGALATSPGALWQSASQIWGFGAGLTQPVFQGGAIRGQVNAAEAVSAQAMLGYQSSVINALADVNTSLASGVETRNRLTSLRKQEQSLTIYADQANARYEGGYSSYLEVTDARQKLFTVQLAAIQGQVDVLTSAAGLYKSLGGGWPAVPTDVRDAGMVGDARATLPPSASASTSPPAAQ</sequence>
<dbReference type="PROSITE" id="PS51257">
    <property type="entry name" value="PROKAR_LIPOPROTEIN"/>
    <property type="match status" value="1"/>
</dbReference>
<keyword evidence="2" id="KW-1134">Transmembrane beta strand</keyword>
<dbReference type="InterPro" id="IPR010131">
    <property type="entry name" value="MdtP/NodT-like"/>
</dbReference>
<evidence type="ECO:0000313" key="5">
    <source>
        <dbReference type="Proteomes" id="UP000270411"/>
    </source>
</evidence>
<dbReference type="InterPro" id="IPR003423">
    <property type="entry name" value="OMP_efflux"/>
</dbReference>
<dbReference type="PANTHER" id="PTHR30203">
    <property type="entry name" value="OUTER MEMBRANE CATION EFFLUX PROTEIN"/>
    <property type="match status" value="1"/>
</dbReference>
<organism evidence="4 5">
    <name type="scientific">Cupriavidus pauculus</name>
    <dbReference type="NCBI Taxonomy" id="82633"/>
    <lineage>
        <taxon>Bacteria</taxon>
        <taxon>Pseudomonadati</taxon>
        <taxon>Pseudomonadota</taxon>
        <taxon>Betaproteobacteria</taxon>
        <taxon>Burkholderiales</taxon>
        <taxon>Burkholderiaceae</taxon>
        <taxon>Cupriavidus</taxon>
    </lineage>
</organism>
<name>A0A3G8GYK2_9BURK</name>
<dbReference type="NCBIfam" id="TIGR01845">
    <property type="entry name" value="outer_NodT"/>
    <property type="match status" value="1"/>
</dbReference>
<evidence type="ECO:0000313" key="4">
    <source>
        <dbReference type="EMBL" id="AZG13258.1"/>
    </source>
</evidence>
<dbReference type="GO" id="GO:0015562">
    <property type="term" value="F:efflux transmembrane transporter activity"/>
    <property type="evidence" value="ECO:0007669"/>
    <property type="project" value="InterPro"/>
</dbReference>
<evidence type="ECO:0000256" key="2">
    <source>
        <dbReference type="RuleBase" id="RU362097"/>
    </source>
</evidence>